<feature type="transmembrane region" description="Helical" evidence="13">
    <location>
        <begin position="4188"/>
        <end position="4215"/>
    </location>
</feature>
<keyword evidence="5" id="KW-0547">Nucleotide-binding</keyword>
<dbReference type="GO" id="GO:0140359">
    <property type="term" value="F:ABC-type transporter activity"/>
    <property type="evidence" value="ECO:0007669"/>
    <property type="project" value="InterPro"/>
</dbReference>
<keyword evidence="6 15" id="KW-0067">ATP-binding</keyword>
<dbReference type="GO" id="GO:0030659">
    <property type="term" value="C:cytoplasmic vesicle membrane"/>
    <property type="evidence" value="ECO:0007669"/>
    <property type="project" value="UniProtKB-SubCell"/>
</dbReference>
<feature type="transmembrane region" description="Helical" evidence="13">
    <location>
        <begin position="4143"/>
        <end position="4167"/>
    </location>
</feature>
<proteinExistence type="evidence at transcript level"/>
<keyword evidence="7" id="KW-1278">Translocase</keyword>
<dbReference type="InterPro" id="IPR013525">
    <property type="entry name" value="ABC2_TM"/>
</dbReference>
<evidence type="ECO:0000256" key="4">
    <source>
        <dbReference type="ARBA" id="ARBA00022737"/>
    </source>
</evidence>
<evidence type="ECO:0000256" key="13">
    <source>
        <dbReference type="SAM" id="Phobius"/>
    </source>
</evidence>
<dbReference type="FunFam" id="3.40.50.300:FF:000689">
    <property type="entry name" value="ATP binding cassette subfamily A member 12"/>
    <property type="match status" value="1"/>
</dbReference>
<dbReference type="InterPro" id="IPR003439">
    <property type="entry name" value="ABC_transporter-like_ATP-bd"/>
</dbReference>
<evidence type="ECO:0000256" key="5">
    <source>
        <dbReference type="ARBA" id="ARBA00022741"/>
    </source>
</evidence>
<evidence type="ECO:0000256" key="12">
    <source>
        <dbReference type="SAM" id="MobiDB-lite"/>
    </source>
</evidence>
<dbReference type="PROSITE" id="PS50893">
    <property type="entry name" value="ABC_TRANSPORTER_2"/>
    <property type="match status" value="2"/>
</dbReference>
<dbReference type="GO" id="GO:0034191">
    <property type="term" value="F:apolipoprotein A-I receptor binding"/>
    <property type="evidence" value="ECO:0007669"/>
    <property type="project" value="TreeGrafter"/>
</dbReference>
<feature type="transmembrane region" description="Helical" evidence="13">
    <location>
        <begin position="4347"/>
        <end position="4368"/>
    </location>
</feature>
<organism evidence="15">
    <name type="scientific">Oryzias melastigma</name>
    <name type="common">Marine medaka</name>
    <dbReference type="NCBI Taxonomy" id="30732"/>
    <lineage>
        <taxon>Eukaryota</taxon>
        <taxon>Metazoa</taxon>
        <taxon>Chordata</taxon>
        <taxon>Craniata</taxon>
        <taxon>Vertebrata</taxon>
        <taxon>Euteleostomi</taxon>
        <taxon>Actinopterygii</taxon>
        <taxon>Neopterygii</taxon>
        <taxon>Teleostei</taxon>
        <taxon>Neoteleostei</taxon>
        <taxon>Acanthomorphata</taxon>
        <taxon>Ovalentaria</taxon>
        <taxon>Atherinomorphae</taxon>
        <taxon>Beloniformes</taxon>
        <taxon>Adrianichthyidae</taxon>
        <taxon>Oryziinae</taxon>
        <taxon>Oryzias</taxon>
    </lineage>
</organism>
<evidence type="ECO:0000256" key="8">
    <source>
        <dbReference type="ARBA" id="ARBA00022989"/>
    </source>
</evidence>
<dbReference type="InterPro" id="IPR017871">
    <property type="entry name" value="ABC_transporter-like_CS"/>
</dbReference>
<accession>A0A0U3ASG0</accession>
<evidence type="ECO:0000256" key="2">
    <source>
        <dbReference type="ARBA" id="ARBA00022448"/>
    </source>
</evidence>
<feature type="domain" description="ABC transporter" evidence="14">
    <location>
        <begin position="3513"/>
        <end position="3744"/>
    </location>
</feature>
<dbReference type="Pfam" id="PF12698">
    <property type="entry name" value="ABC2_membrane_3"/>
    <property type="match status" value="2"/>
</dbReference>
<reference evidence="15" key="1">
    <citation type="journal article" date="2015" name="Sci. Rep.">
        <title>Marine medaka ATP-binding cassette (ABC) superfamily and new insight into teleost Abch nomenclature.</title>
        <authorList>
            <person name="Jeong C.B."/>
            <person name="Kim B.M."/>
            <person name="Kang H.M."/>
            <person name="Choi I.Y."/>
            <person name="Rhee J.S."/>
            <person name="Lee J.S."/>
        </authorList>
    </citation>
    <scope>NUCLEOTIDE SEQUENCE</scope>
</reference>
<evidence type="ECO:0000256" key="1">
    <source>
        <dbReference type="ARBA" id="ARBA00004439"/>
    </source>
</evidence>
<dbReference type="CDD" id="cd03263">
    <property type="entry name" value="ABC_subfamily_A"/>
    <property type="match status" value="2"/>
</dbReference>
<evidence type="ECO:0000256" key="7">
    <source>
        <dbReference type="ARBA" id="ARBA00022967"/>
    </source>
</evidence>
<feature type="domain" description="ABC transporter" evidence="14">
    <location>
        <begin position="4415"/>
        <end position="4653"/>
    </location>
</feature>
<dbReference type="Pfam" id="PF00005">
    <property type="entry name" value="ABC_tran"/>
    <property type="match status" value="2"/>
</dbReference>
<name>A0A0U3ASG0_ORYME</name>
<dbReference type="Gene3D" id="3.40.50.300">
    <property type="entry name" value="P-loop containing nucleotide triphosphate hydrolases"/>
    <property type="match status" value="2"/>
</dbReference>
<dbReference type="GO" id="GO:0032376">
    <property type="term" value="P:positive regulation of cholesterol transport"/>
    <property type="evidence" value="ECO:0007669"/>
    <property type="project" value="UniProtKB-ARBA"/>
</dbReference>
<evidence type="ECO:0000256" key="3">
    <source>
        <dbReference type="ARBA" id="ARBA00022692"/>
    </source>
</evidence>
<dbReference type="FunFam" id="3.40.50.300:FF:000298">
    <property type="entry name" value="ATP-binding cassette sub-family A member 12"/>
    <property type="match status" value="1"/>
</dbReference>
<dbReference type="SUPFAM" id="SSF52540">
    <property type="entry name" value="P-loop containing nucleoside triphosphate hydrolases"/>
    <property type="match status" value="2"/>
</dbReference>
<evidence type="ECO:0000256" key="6">
    <source>
        <dbReference type="ARBA" id="ARBA00022840"/>
    </source>
</evidence>
<dbReference type="InterPro" id="IPR003593">
    <property type="entry name" value="AAA+_ATPase"/>
</dbReference>
<reference evidence="15" key="2">
    <citation type="submission" date="2015-01" db="EMBL/GenBank/DDBJ databases">
        <authorList>
            <person name="Xiang T."/>
            <person name="Song Y."/>
            <person name="Huang L."/>
            <person name="Wang B."/>
            <person name="Wu P."/>
        </authorList>
    </citation>
    <scope>NUCLEOTIDE SEQUENCE</scope>
</reference>
<evidence type="ECO:0000313" key="15">
    <source>
        <dbReference type="EMBL" id="ALU63314.1"/>
    </source>
</evidence>
<feature type="transmembrane region" description="Helical" evidence="13">
    <location>
        <begin position="3413"/>
        <end position="3434"/>
    </location>
</feature>
<dbReference type="GO" id="GO:0016887">
    <property type="term" value="F:ATP hydrolysis activity"/>
    <property type="evidence" value="ECO:0007669"/>
    <property type="project" value="InterPro"/>
</dbReference>
<dbReference type="PROSITE" id="PS00211">
    <property type="entry name" value="ABC_TRANSPORTER_1"/>
    <property type="match status" value="1"/>
</dbReference>
<evidence type="ECO:0000256" key="9">
    <source>
        <dbReference type="ARBA" id="ARBA00023055"/>
    </source>
</evidence>
<feature type="region of interest" description="Disordered" evidence="12">
    <location>
        <begin position="4737"/>
        <end position="4758"/>
    </location>
</feature>
<feature type="transmembrane region" description="Helical" evidence="13">
    <location>
        <begin position="21"/>
        <end position="41"/>
    </location>
</feature>
<dbReference type="GO" id="GO:0005524">
    <property type="term" value="F:ATP binding"/>
    <property type="evidence" value="ECO:0007669"/>
    <property type="project" value="UniProtKB-KW"/>
</dbReference>
<feature type="transmembrane region" description="Helical" evidence="13">
    <location>
        <begin position="4227"/>
        <end position="4247"/>
    </location>
</feature>
<feature type="transmembrane region" description="Helical" evidence="13">
    <location>
        <begin position="3227"/>
        <end position="3248"/>
    </location>
</feature>
<feature type="transmembrane region" description="Helical" evidence="13">
    <location>
        <begin position="3308"/>
        <end position="3328"/>
    </location>
</feature>
<dbReference type="Pfam" id="PF23321">
    <property type="entry name" value="R1_ABCA1"/>
    <property type="match status" value="1"/>
</dbReference>
<keyword evidence="8 13" id="KW-1133">Transmembrane helix</keyword>
<evidence type="ECO:0000259" key="14">
    <source>
        <dbReference type="PROSITE" id="PS50893"/>
    </source>
</evidence>
<sequence>MAFFQQLKLLLWKNGLTVTRRPLWTLTLISWPVLIFIIMAVTRHQFPPIVRDACYVSPRNLPSAGFFPFLQTLMCNTDSHCHNTSRLVDSTASTSSRDKRSADMPKASPFATLIQGGDFFNFALPNDSLSDPAALVKAMESIFGSSYQGNTNNIPLMSAINSTLHEEETIDKMLESINILKRAVCSLTLPMINTAPQSTFTNAVVTFCKTNNTMFEVSLQTLNQILTDMLLTKPEEVLSAAGLSVLLFDRLQNETTMWESLLGLPHVLSSGSVDEALSSTEALLTNMQGALHVIENSFPGTNESIAAMRPLLVRAINLIHYVQNWPGKDVSIPLGEIVTQSNSSLMTQSAVNYVLHHIHIPLDKAIGLMLDKEIVHHYLCENSSNPMWLAAACSTGSVDMLLSWISPEKVAKQTFLAWSKHVAAQDVSFVKGLVHSMMGSYSSETPSGFNSTRSRRSVDTQPQNAEEELFWWAAKLILDAAKTDPKLDLVVQSLFRTAFQIIKAAKETLYTLQEIMHNFLKDSDYLQRTYCTAQTNRSEASDLISHLLDSVMEYVVESVESKYRTCEERLEPFLWLLPRKTISDETWGALICYNSSALNEILMQDWGEWFQQVQGVYYTLTDQTDLNVTLSIFLSEWHELYSSSLQSQELLNRLSTELGGAHWLSCMPYSTTHDLSSTFLHSALMFLPKFGEVMEKTEMWPEMKDYFYMMNWVLNYRPDNTTQAANCSVKTDSWAIRCDADLEWPEFTDAVKEALMLPSQEVLVNCLKGTIYLLNSVYGDMKTLPPNLYSEQLMPPIPLLEDEAPLNMSTVLALASMLARENQHLFDFDETDLEEDKLEDLITQFLSLESNLTLSLSHMMKHVLVVYSSSFHPEKVIHSNAAPTNQTSPSFMEAALKAAEHLDEMMSSPNADPTSILLEFMDEFQELLLTLYRLQRIEHVLTPSGELNTTQVTELDKATMEFLSFFTPEGLENLTEAGPNVAQDSVFQKLVQFLPSGVQEDAGHYYQDLKVLQHQISRCAEGQNCWIDLSKIFTVLDQTSQMMNSADDSVTIHIESSDFSWQWESEAITPTLLSLLGQNENKYRKSFKQTLDFIKLVMANPQISSVEDVQDALKQSNLTIEELNEIAALAGAANVNDLMINVMEIANSQQCFKPQDDTTVTAECVMGLIDGLSGFLTHLPSLRNNTQILSQIPLIVNKTISDFIQVDFSSNSSKSFEGVFRNILATVKVSLQMSDVNNTEIMNEIRVVEGLIQLVTNMDSFTNLNTSMMNNPLQEQKAYLELVEWYLKRLESISDKSSVSALLRPFFHVTQMQVDLQLAQTNFSLYVNHKIESLMSSLQYPIDGNGLREIGVTVIDISQNLLDYMKLNVELQKSIPDFDHMLNTTLVYSADSQIRRYLNAVKKWMTQPDVPSVFTKMLQWGNSSTSSQVTDLNTLLQTMDLFFCDNQKPYLSMIRNISQSLSQVLLLVEDSVSPQNEQFMSAILGAAQTTMQLLDAAGTPLPVFAQQDILEIVGDSVNLIFSPSTNFISSRNVLLHLLEKADRVIQQTLPASFRDYLLPGIRVAATYFESANKESGPDQWNQIILNEMKTVQSFLPPHSPARAYVSVIYNATLFLLESGQGNTSIWTSFENASLETLPHIVGQISKFLSMLWPLVMEGTDEQIPALSLESFIHLVPVMKQISNGDADHNTWEKLEEMLADLFSVFEKTPLWNGTQNVIPVFEKIMGSMVKNMQAENGMVLSLQVPIMTLLREITVSLNSSHMNLSDLSENIQFAIEQTVQAVQQSNSTLDCNDVLKFWEPVREAAEFQNDTLRLWCDISLQPLLEANAEVQTVYSDLDMSLMPTGSMSANGAADRIVKTVQSLYEVSMNRSLATELFIMAVSDQLSVLGGQSLSAEAQSQWWSQLQGMEMQNRILNELEAVQSFLPPNSSAQAYVSVLSDTAHFILGSGQGNSYLGASFGNASFETLPELIPQMTKILATFWEMIVAGPVSEEPVLSPGGFSNLVPVLERLMTGQADQKTWFLLEQMVKNSLIYLGAIMSPDRIQNGISVFENNVEYIVMNKQAETALIQSLQMPVGTLMREIATTMNSSSINLFDLSVRIGSAVESTMETVQQANATLSCNNVLEAWEPLGEAGGLTNDNLTVWCENSLRPALEAYIANQTAFSRQNMSHLDTNPFNLTGATDRIVKTVQSLYNVNINHAFVVEQFVFSFSDLPFGTANQTVDTVDMLMPLLKQFRDMQVQSSVSAVKELSEELASLDPDIQPYVEASEKAISLILNNYDLLLNGTSSLELVEDAVIVFLTSVNLTLDQISFVITENTGENFISLNDLIVEALNLILEMSLFGEDPMIYQGLEDLLAFNDTSLLVDRLIDFSVWLTSTQTPDLDWFSLTLSKAFDIVRPTLSILTKLDVRMSSCAELFEDLTRNIIAMFRQFVTTSDLMPPMYQQMGVLQGEMLNDYNQGKVRRRRDVSSMEQTAPVNDFVDLFRIDYPSMFRAIYQSPSTSEMMETAHVLFANPDLNVVVKGATTDMSWGLNASREATIDSALGMFSFLSHPDLLTNPPMDILKNATDGLPDAIPFSSGIKSFTKTLANESPDTLIRMQQAIQTTVQMFQSHPKSSEFTQQLQQLKSQLCPLESTQSMQQVMSGLSLQPGQLCSTYLPSLEVLAKNSTSMSDLIFQAVIGEPKNYKIHANWTSVLTEALGFNTTSLDSLDMNVTLPVMTVAEMLRNRAAFAQDVQQHLALDPADLDLLMNTTLPNDNLEILSWMVNMPHCNTTTSDNTKPTDEAIQKTLCHLSLGEWYQLSLLAAKHMNTEKLIYRVVLSEETQKVVGVLLKVSQVLTDMMDKVLPVVSKLQSYLGSVKDLNLGSNTEFRQMTKGLRTTISSRATFVTISRALCTNGILALFGISKLHDISNPSPSLLNNIQREEMIDRFKIPRNSTPFCMNMYLDMVNTTGGAIAWAFLKPMLMGEILYTPDTPETRAIMKKANATLDEFGNLRKNSEEWIKSSNNIMSYSKLLSTTLPMLQNSLSNTFVKNFIEMQTNINVDSMKETLSKFSNMTEMLDSHKEILDQITTLSTLMMQISSCVKFDRYRAYNSEVELNAVAEGLAKNRDLYASVIFKSSKDSSKKRERRDTASSSSLPPQMSYTIRMHMDNVMRTDKVRNPYFVKQTYISASQTMRYNRGFVYLQENIDRAIIELQSGQKVTDTAVQLQPFPYPCHLRDEYLEALSFVFPLLLMIAWLLFVADFVKKLVHERELRLHEYMKMMGVNPLSHFFAWFLECTAYLLLTTVVVTFVLKFGKILPNSDAFLVFLYLCDYGLSVIAFSYMVSSFFNKTYIAGLSGSLLYILAFFPFIVVLALESDLSFYLKSGLSLFSPTCFSYASQYVSRFETQGEGVQWSNAYNSPIAGDMSSFGWLCWLMLIDSVLYFIIGAYVRVVFPGKYGIPAPWYFPFKLSFWTDLCYGIRASSKGRKGRLHANVMEKNPYFFSEEKAKGKSALSSQTGEDFSSLPVGVSLHGLTKIYGDKAAIENLNVSFYEGHVTSLLGHNGAGKTTTMSLLTGLFPPSSGSIDVYGIDMQTNIDAIRKELGVCMQYDVLFDHMTTKEHLLLYGQIKAPHWSPRELHEQVRTILNDTGMYPHRHKRVGTLSGGMKRKLSISIAFIGESRLVVLDEPTTGVDPCSRRSIWDIIIQQKKKRTIIMSTHHLDEAEVLSDRIAFLETGGLKCCGSPFYLKEKLGQGYKLTLTKKIQNAQSDQMDSAELKAFIQSHIPEARFKDTQGGDMIYSLPPFNSRNASSYRSLLTALDANLNDLQLGSYGISDTTLEEVFLQLTNDSSEHKDRPLTVSETVSDTSSIASFPSDLSESASNFNDKSNLTSTFVVSGMALAWQQMTAILIKRFHHSRRDWKGLIAQIVLPVVFVLFAMALSCIKNDLQHYPELKLSPELYNLGPSYSFFRNQNSTSSQLVNTMMSFPGIDNGCLEMSDKDVCTRSTSSWSSGGNRSKPFTVCKCNQKEQVCQKDNYQPPHKKIPSSQIVYNLSGINVENYLLATANDFIRNRYGGFDFGMPLPVDLKMDLLTVPKNRTLSKVWFNPEGMHTMPAYLNSLNNLILRSSLPAEKEPSKYGISVSSHPYFGRVDDEVAVVQGMIQILVAMCVLTGFSITTSSFAIYEVSEHQTGFKRLQHIAGIGEPFYWAVNFFYDMVLFMVPVAMTVGVIAAFQVPAFTDRQNLAAVALLLVLFGFSTFPWMYVLAGVFKDAETAFITYVCINLFLSTNTVMSTAVLYFLGQVSATHSEIIQSAFETLSNAFLIFPQFNFGNGLMYLARVNIEVQILSGYGIDAYKNPFSTDGLGWMFISSFIIGLFFFTLRLLLNKTLIRKVWRLIKGKKTSPPITLEEEDEDVAEEHLRVSSGAASSDVLQLNQLSKVYQHLKKKVHAVKRLSVGIPAGECFGLLGVNGAGKTTTFKMLTGDVSPSDGSAQIRDWDGRLVDIMECRKQGIYIGYCPQVDALDDLLTGEEHLYFYARIRGIPKREIDGLVNYLLKRLELNYHRNIITDGYSCGTRRKLSTALALIGHPQILLLDEPSSGMDPRTKRHLWKIISEEVKGKSAVVLTSHSMEECEALCNRLAIMVKGQFRCLGSLQHIKNRFGSGFTVKMYLAEASCDAEAITDFMQRKFPSTYLKDQHSTMVEYHVPTAPGGVADIFNQLESNKNTLQIKHFSVSQTTLDEVFINFAMENTDLETTPIQSQEDTESLDSIEAVKS</sequence>
<comment type="subcellular location">
    <subcellularLocation>
        <location evidence="1">Cytoplasmic vesicle membrane</location>
        <topology evidence="1">Multi-pass membrane protein</topology>
    </subcellularLocation>
</comment>
<feature type="transmembrane region" description="Helical" evidence="13">
    <location>
        <begin position="3335"/>
        <end position="3359"/>
    </location>
</feature>
<dbReference type="EMBL" id="KP725012">
    <property type="protein sequence ID" value="ALU63314.1"/>
    <property type="molecule type" value="mRNA"/>
</dbReference>
<keyword evidence="2" id="KW-0813">Transport</keyword>
<feature type="transmembrane region" description="Helical" evidence="13">
    <location>
        <begin position="4259"/>
        <end position="4283"/>
    </location>
</feature>
<dbReference type="InterPro" id="IPR056264">
    <property type="entry name" value="R2_ABCA1-4-like"/>
</dbReference>
<dbReference type="GO" id="GO:0005319">
    <property type="term" value="F:lipid transporter activity"/>
    <property type="evidence" value="ECO:0007669"/>
    <property type="project" value="TreeGrafter"/>
</dbReference>
<keyword evidence="11" id="KW-0968">Cytoplasmic vesicle</keyword>
<dbReference type="InterPro" id="IPR026082">
    <property type="entry name" value="ABCA"/>
</dbReference>
<feature type="transmembrane region" description="Helical" evidence="13">
    <location>
        <begin position="3274"/>
        <end position="3296"/>
    </location>
</feature>
<dbReference type="SMART" id="SM00382">
    <property type="entry name" value="AAA"/>
    <property type="match status" value="2"/>
</dbReference>
<evidence type="ECO:0000256" key="11">
    <source>
        <dbReference type="ARBA" id="ARBA00023329"/>
    </source>
</evidence>
<keyword evidence="3 13" id="KW-0812">Transmembrane</keyword>
<keyword evidence="9" id="KW-0445">Lipid transport</keyword>
<dbReference type="PANTHER" id="PTHR19229:SF29">
    <property type="entry name" value="GLUCOSYLCERAMIDE TRANSPORTER ABCA12"/>
    <property type="match status" value="1"/>
</dbReference>
<keyword evidence="4" id="KW-0677">Repeat</keyword>
<dbReference type="InterPro" id="IPR027417">
    <property type="entry name" value="P-loop_NTPase"/>
</dbReference>
<feature type="transmembrane region" description="Helical" evidence="13">
    <location>
        <begin position="3904"/>
        <end position="3924"/>
    </location>
</feature>
<evidence type="ECO:0000256" key="10">
    <source>
        <dbReference type="ARBA" id="ARBA00023136"/>
    </source>
</evidence>
<protein>
    <submittedName>
        <fullName evidence="15">ATP-binding cassette sub-family A member 12</fullName>
    </submittedName>
</protein>
<dbReference type="PANTHER" id="PTHR19229">
    <property type="entry name" value="ATP-BINDING CASSETTE TRANSPORTER SUBFAMILY A ABCA"/>
    <property type="match status" value="1"/>
</dbReference>
<keyword evidence="10 13" id="KW-0472">Membrane</keyword>